<dbReference type="EMBL" id="FOIC01000026">
    <property type="protein sequence ID" value="SEU01272.1"/>
    <property type="molecule type" value="Genomic_DNA"/>
</dbReference>
<proteinExistence type="predicted"/>
<keyword evidence="3" id="KW-1185">Reference proteome</keyword>
<organism evidence="2 3">
    <name type="scientific">Natrinema hispanicum</name>
    <dbReference type="NCBI Taxonomy" id="392421"/>
    <lineage>
        <taxon>Archaea</taxon>
        <taxon>Methanobacteriati</taxon>
        <taxon>Methanobacteriota</taxon>
        <taxon>Stenosarchaea group</taxon>
        <taxon>Halobacteria</taxon>
        <taxon>Halobacteriales</taxon>
        <taxon>Natrialbaceae</taxon>
        <taxon>Natrinema</taxon>
    </lineage>
</organism>
<feature type="region of interest" description="Disordered" evidence="1">
    <location>
        <begin position="40"/>
        <end position="60"/>
    </location>
</feature>
<accession>A0A1I0IX87</accession>
<reference evidence="3" key="1">
    <citation type="submission" date="2016-10" db="EMBL/GenBank/DDBJ databases">
        <authorList>
            <person name="Varghese N."/>
            <person name="Submissions S."/>
        </authorList>
    </citation>
    <scope>NUCLEOTIDE SEQUENCE [LARGE SCALE GENOMIC DNA]</scope>
    <source>
        <strain evidence="3">CDM_6</strain>
    </source>
</reference>
<sequence length="60" mass="6658">MIQREDFDPTGESCPDCGSQLQKGPKGRLYCLQCGSAKVPRKNEGHETDWDGELPNFGCK</sequence>
<dbReference type="AlphaFoldDB" id="A0A1I0IX87"/>
<protein>
    <submittedName>
        <fullName evidence="2">Uncharacterized protein</fullName>
    </submittedName>
</protein>
<evidence type="ECO:0000313" key="3">
    <source>
        <dbReference type="Proteomes" id="UP000199320"/>
    </source>
</evidence>
<dbReference type="Proteomes" id="UP000199320">
    <property type="component" value="Unassembled WGS sequence"/>
</dbReference>
<name>A0A1I0IX87_9EURY</name>
<gene>
    <name evidence="2" type="ORF">SAMN04488694_12645</name>
</gene>
<evidence type="ECO:0000256" key="1">
    <source>
        <dbReference type="SAM" id="MobiDB-lite"/>
    </source>
</evidence>
<evidence type="ECO:0000313" key="2">
    <source>
        <dbReference type="EMBL" id="SEU01272.1"/>
    </source>
</evidence>
<feature type="region of interest" description="Disordered" evidence="1">
    <location>
        <begin position="1"/>
        <end position="26"/>
    </location>
</feature>